<comment type="similarity">
    <text evidence="2">Belongs to the class-I pyridoxal-phosphate-dependent aminotransferase family.</text>
</comment>
<dbReference type="EMBL" id="CP014500">
    <property type="protein sequence ID" value="ANB11688.1"/>
    <property type="molecule type" value="Genomic_DNA"/>
</dbReference>
<dbReference type="GO" id="GO:0005829">
    <property type="term" value="C:cytosol"/>
    <property type="evidence" value="ECO:0007669"/>
    <property type="project" value="TreeGrafter"/>
</dbReference>
<sequence>MTTFQVDQAPADALFNLMARYKADTFDKKVDLGVGAYRDNNGKPVVLPSVKKAEYYLIEDPEANHEYLPIAGNASFIKAAAKLIFGDSKDVSQIASVQTLSGTGANHLGAVFLHKYPPRVILPTLSTFQTPPGPTTIIFITMPD</sequence>
<dbReference type="GO" id="GO:0006532">
    <property type="term" value="P:aspartate biosynthetic process"/>
    <property type="evidence" value="ECO:0007669"/>
    <property type="project" value="TreeGrafter"/>
</dbReference>
<feature type="domain" description="Aminotransferase class I/classII large" evidence="7">
    <location>
        <begin position="28"/>
        <end position="122"/>
    </location>
</feature>
<keyword evidence="5" id="KW-0808">Transferase</keyword>
<evidence type="ECO:0000259" key="7">
    <source>
        <dbReference type="Pfam" id="PF00155"/>
    </source>
</evidence>
<keyword evidence="6" id="KW-0663">Pyridoxal phosphate</keyword>
<accession>A0A161HJQ5</accession>
<keyword evidence="9" id="KW-1185">Reference proteome</keyword>
<evidence type="ECO:0000256" key="3">
    <source>
        <dbReference type="ARBA" id="ARBA00011738"/>
    </source>
</evidence>
<evidence type="ECO:0000256" key="1">
    <source>
        <dbReference type="ARBA" id="ARBA00001933"/>
    </source>
</evidence>
<protein>
    <submittedName>
        <fullName evidence="8">Aspartate transaminase AAT2</fullName>
    </submittedName>
</protein>
<dbReference type="InterPro" id="IPR015422">
    <property type="entry name" value="PyrdxlP-dep_Trfase_small"/>
</dbReference>
<dbReference type="GeneID" id="30036649"/>
<dbReference type="OrthoDB" id="6752799at2759"/>
<comment type="cofactor">
    <cofactor evidence="1">
        <name>pyridoxal 5'-phosphate</name>
        <dbReference type="ChEBI" id="CHEBI:597326"/>
    </cofactor>
</comment>
<dbReference type="SUPFAM" id="SSF53383">
    <property type="entry name" value="PLP-dependent transferases"/>
    <property type="match status" value="1"/>
</dbReference>
<organism evidence="8 9">
    <name type="scientific">Sugiyamaella lignohabitans</name>
    <dbReference type="NCBI Taxonomy" id="796027"/>
    <lineage>
        <taxon>Eukaryota</taxon>
        <taxon>Fungi</taxon>
        <taxon>Dikarya</taxon>
        <taxon>Ascomycota</taxon>
        <taxon>Saccharomycotina</taxon>
        <taxon>Dipodascomycetes</taxon>
        <taxon>Dipodascales</taxon>
        <taxon>Trichomonascaceae</taxon>
        <taxon>Sugiyamaella</taxon>
    </lineage>
</organism>
<dbReference type="InterPro" id="IPR015421">
    <property type="entry name" value="PyrdxlP-dep_Trfase_major"/>
</dbReference>
<dbReference type="InterPro" id="IPR004839">
    <property type="entry name" value="Aminotransferase_I/II_large"/>
</dbReference>
<dbReference type="Gene3D" id="3.40.640.10">
    <property type="entry name" value="Type I PLP-dependent aspartate aminotransferase-like (Major domain)"/>
    <property type="match status" value="1"/>
</dbReference>
<evidence type="ECO:0000256" key="4">
    <source>
        <dbReference type="ARBA" id="ARBA00022576"/>
    </source>
</evidence>
<gene>
    <name evidence="8" type="primary">AAT2</name>
    <name evidence="8" type="ORF">AWJ20_4509</name>
</gene>
<dbReference type="PANTHER" id="PTHR11879:SF55">
    <property type="entry name" value="GLUTAMATE OXALOACETATE TRANSAMINASE 1, ISOFORM B"/>
    <property type="match status" value="1"/>
</dbReference>
<dbReference type="KEGG" id="slb:AWJ20_4509"/>
<dbReference type="RefSeq" id="XP_018734165.1">
    <property type="nucleotide sequence ID" value="XM_018881586.1"/>
</dbReference>
<dbReference type="GO" id="GO:0030170">
    <property type="term" value="F:pyridoxal phosphate binding"/>
    <property type="evidence" value="ECO:0007669"/>
    <property type="project" value="InterPro"/>
</dbReference>
<dbReference type="GO" id="GO:0004069">
    <property type="term" value="F:L-aspartate:2-oxoglutarate aminotransferase activity"/>
    <property type="evidence" value="ECO:0007669"/>
    <property type="project" value="TreeGrafter"/>
</dbReference>
<evidence type="ECO:0000313" key="8">
    <source>
        <dbReference type="EMBL" id="ANB11688.1"/>
    </source>
</evidence>
<dbReference type="AlphaFoldDB" id="A0A161HJQ5"/>
<evidence type="ECO:0000256" key="2">
    <source>
        <dbReference type="ARBA" id="ARBA00007441"/>
    </source>
</evidence>
<dbReference type="Proteomes" id="UP000189580">
    <property type="component" value="Chromosome c"/>
</dbReference>
<evidence type="ECO:0000256" key="5">
    <source>
        <dbReference type="ARBA" id="ARBA00022679"/>
    </source>
</evidence>
<dbReference type="Gene3D" id="3.90.1150.10">
    <property type="entry name" value="Aspartate Aminotransferase, domain 1"/>
    <property type="match status" value="1"/>
</dbReference>
<reference evidence="8 9" key="1">
    <citation type="submission" date="2016-02" db="EMBL/GenBank/DDBJ databases">
        <title>Complete genome sequence and transcriptome regulation of the pentose utilising yeast Sugiyamaella lignohabitans.</title>
        <authorList>
            <person name="Bellasio M."/>
            <person name="Peymann A."/>
            <person name="Valli M."/>
            <person name="Sipitzky M."/>
            <person name="Graf A."/>
            <person name="Sauer M."/>
            <person name="Marx H."/>
            <person name="Mattanovich D."/>
        </authorList>
    </citation>
    <scope>NUCLEOTIDE SEQUENCE [LARGE SCALE GENOMIC DNA]</scope>
    <source>
        <strain evidence="8 9">CBS 10342</strain>
    </source>
</reference>
<dbReference type="InterPro" id="IPR000796">
    <property type="entry name" value="Asp_trans"/>
</dbReference>
<evidence type="ECO:0000256" key="6">
    <source>
        <dbReference type="ARBA" id="ARBA00022898"/>
    </source>
</evidence>
<proteinExistence type="inferred from homology"/>
<keyword evidence="4" id="KW-0032">Aminotransferase</keyword>
<dbReference type="InterPro" id="IPR015424">
    <property type="entry name" value="PyrdxlP-dep_Trfase"/>
</dbReference>
<dbReference type="Pfam" id="PF00155">
    <property type="entry name" value="Aminotran_1_2"/>
    <property type="match status" value="1"/>
</dbReference>
<evidence type="ECO:0000313" key="9">
    <source>
        <dbReference type="Proteomes" id="UP000189580"/>
    </source>
</evidence>
<name>A0A161HJQ5_9ASCO</name>
<comment type="subunit">
    <text evidence="3">Homodimer.</text>
</comment>
<dbReference type="PANTHER" id="PTHR11879">
    <property type="entry name" value="ASPARTATE AMINOTRANSFERASE"/>
    <property type="match status" value="1"/>
</dbReference>